<dbReference type="Proteomes" id="UP001069090">
    <property type="component" value="Unassembled WGS sequence"/>
</dbReference>
<gene>
    <name evidence="5" type="ORF">O0V09_12015</name>
</gene>
<evidence type="ECO:0000313" key="6">
    <source>
        <dbReference type="Proteomes" id="UP001069090"/>
    </source>
</evidence>
<dbReference type="GO" id="GO:0043190">
    <property type="term" value="C:ATP-binding cassette (ABC) transporter complex"/>
    <property type="evidence" value="ECO:0007669"/>
    <property type="project" value="UniProtKB-ARBA"/>
</dbReference>
<dbReference type="InterPro" id="IPR008995">
    <property type="entry name" value="Mo/tungstate-bd_C_term_dom"/>
</dbReference>
<dbReference type="SUPFAM" id="SSF50331">
    <property type="entry name" value="MOP-like"/>
    <property type="match status" value="1"/>
</dbReference>
<dbReference type="Pfam" id="PF00005">
    <property type="entry name" value="ABC_tran"/>
    <property type="match status" value="1"/>
</dbReference>
<sequence length="362" mass="40576">MSESLVEFRNVSKHFDDYTAVDNLNLSIEQGEFIALMGSSGCGKTTSLRMLAGFEEPSEGEVLLRGKCINHLKSYQRNTPLVWQTLALFPFLSVVENVEFGLRMQKVAKPERRKRALKWLDNLAIAEFAERRVDQLSGGQRQRVALARTLVTEPEILLLDEPLSALDSNMVVHMQGVLTELQRELGITFIYVTHSQSEAFAMADRVVIMNEGRVQQIGSPKDLYQRPNNHFVAGFVGKNNILGGQYKSEHNGIWVLAGNDGDYKIKASEAEPADRSAATDFAISADRVFVSRTVNSDFDNQFLCRLKGEEFVGSAVVLYLETESGEQIISLVTQAQMEVLGDLKKGDYYAHWQSDHCHIIKP</sequence>
<dbReference type="PANTHER" id="PTHR42781:SF4">
    <property type="entry name" value="SPERMIDINE_PUTRESCINE IMPORT ATP-BINDING PROTEIN POTA"/>
    <property type="match status" value="1"/>
</dbReference>
<dbReference type="PROSITE" id="PS50893">
    <property type="entry name" value="ABC_TRANSPORTER_2"/>
    <property type="match status" value="1"/>
</dbReference>
<keyword evidence="1" id="KW-0813">Transport</keyword>
<evidence type="ECO:0000256" key="1">
    <source>
        <dbReference type="ARBA" id="ARBA00022448"/>
    </source>
</evidence>
<accession>A0A9J6RN26</accession>
<name>A0A9J6RN26_9GAMM</name>
<dbReference type="PANTHER" id="PTHR42781">
    <property type="entry name" value="SPERMIDINE/PUTRESCINE IMPORT ATP-BINDING PROTEIN POTA"/>
    <property type="match status" value="1"/>
</dbReference>
<keyword evidence="2" id="KW-0547">Nucleotide-binding</keyword>
<dbReference type="SUPFAM" id="SSF52540">
    <property type="entry name" value="P-loop containing nucleoside triphosphate hydrolases"/>
    <property type="match status" value="1"/>
</dbReference>
<evidence type="ECO:0000256" key="2">
    <source>
        <dbReference type="ARBA" id="ARBA00022741"/>
    </source>
</evidence>
<evidence type="ECO:0000259" key="4">
    <source>
        <dbReference type="PROSITE" id="PS50893"/>
    </source>
</evidence>
<dbReference type="AlphaFoldDB" id="A0A9J6RN26"/>
<reference evidence="5 6" key="1">
    <citation type="submission" date="2022-12" db="EMBL/GenBank/DDBJ databases">
        <title>Dasania phycosphaerae sp. nov., isolated from particulate material of the south coast of Korea.</title>
        <authorList>
            <person name="Jiang Y."/>
        </authorList>
    </citation>
    <scope>NUCLEOTIDE SEQUENCE [LARGE SCALE GENOMIC DNA]</scope>
    <source>
        <strain evidence="5 6">GY-19</strain>
    </source>
</reference>
<dbReference type="GO" id="GO:0015847">
    <property type="term" value="P:putrescine transport"/>
    <property type="evidence" value="ECO:0007669"/>
    <property type="project" value="UniProtKB-ARBA"/>
</dbReference>
<feature type="domain" description="ABC transporter" evidence="4">
    <location>
        <begin position="6"/>
        <end position="236"/>
    </location>
</feature>
<organism evidence="5 6">
    <name type="scientific">Dasania phycosphaerae</name>
    <dbReference type="NCBI Taxonomy" id="2950436"/>
    <lineage>
        <taxon>Bacteria</taxon>
        <taxon>Pseudomonadati</taxon>
        <taxon>Pseudomonadota</taxon>
        <taxon>Gammaproteobacteria</taxon>
        <taxon>Cellvibrionales</taxon>
        <taxon>Spongiibacteraceae</taxon>
        <taxon>Dasania</taxon>
    </lineage>
</organism>
<dbReference type="PROSITE" id="PS00211">
    <property type="entry name" value="ABC_TRANSPORTER_1"/>
    <property type="match status" value="1"/>
</dbReference>
<dbReference type="EMBL" id="JAPTGG010000009">
    <property type="protein sequence ID" value="MCZ0865931.1"/>
    <property type="molecule type" value="Genomic_DNA"/>
</dbReference>
<dbReference type="InterPro" id="IPR003593">
    <property type="entry name" value="AAA+_ATPase"/>
</dbReference>
<keyword evidence="6" id="KW-1185">Reference proteome</keyword>
<dbReference type="InterPro" id="IPR017871">
    <property type="entry name" value="ABC_transporter-like_CS"/>
</dbReference>
<dbReference type="FunFam" id="3.40.50.300:FF:000133">
    <property type="entry name" value="Spermidine/putrescine import ATP-binding protein PotA"/>
    <property type="match status" value="1"/>
</dbReference>
<dbReference type="InterPro" id="IPR027417">
    <property type="entry name" value="P-loop_NTPase"/>
</dbReference>
<dbReference type="GO" id="GO:0005524">
    <property type="term" value="F:ATP binding"/>
    <property type="evidence" value="ECO:0007669"/>
    <property type="project" value="UniProtKB-KW"/>
</dbReference>
<dbReference type="InterPro" id="IPR003439">
    <property type="entry name" value="ABC_transporter-like_ATP-bd"/>
</dbReference>
<proteinExistence type="predicted"/>
<dbReference type="Gene3D" id="2.40.50.100">
    <property type="match status" value="1"/>
</dbReference>
<keyword evidence="3 5" id="KW-0067">ATP-binding</keyword>
<dbReference type="InterPro" id="IPR050093">
    <property type="entry name" value="ABC_SmlMolc_Importer"/>
</dbReference>
<protein>
    <submittedName>
        <fullName evidence="5">ABC transporter ATP-binding protein</fullName>
    </submittedName>
</protein>
<dbReference type="RefSeq" id="WP_258332084.1">
    <property type="nucleotide sequence ID" value="NZ_JAPTGG010000009.1"/>
</dbReference>
<comment type="caution">
    <text evidence="5">The sequence shown here is derived from an EMBL/GenBank/DDBJ whole genome shotgun (WGS) entry which is preliminary data.</text>
</comment>
<evidence type="ECO:0000313" key="5">
    <source>
        <dbReference type="EMBL" id="MCZ0865931.1"/>
    </source>
</evidence>
<evidence type="ECO:0000256" key="3">
    <source>
        <dbReference type="ARBA" id="ARBA00022840"/>
    </source>
</evidence>
<dbReference type="Gene3D" id="3.40.50.300">
    <property type="entry name" value="P-loop containing nucleotide triphosphate hydrolases"/>
    <property type="match status" value="1"/>
</dbReference>
<dbReference type="SMART" id="SM00382">
    <property type="entry name" value="AAA"/>
    <property type="match status" value="1"/>
</dbReference>
<dbReference type="GO" id="GO:0016887">
    <property type="term" value="F:ATP hydrolysis activity"/>
    <property type="evidence" value="ECO:0007669"/>
    <property type="project" value="InterPro"/>
</dbReference>